<sequence>MKLIYLLSIAFLTTCAASDIKKSDYSKFELEEICKLAKAENTEVYKKLIIFKMQIRKYPESLSHSGAIDSVVLTEIFGENEDLSPNEISQLYDEDTCLKYSFLFFKKDIVAKFQKIDIGKKVRILAKFGVISRSKDHLKKSTVVMLIEDVEPIWQ</sequence>
<comment type="caution">
    <text evidence="1">The sequence shown here is derived from an EMBL/GenBank/DDBJ whole genome shotgun (WGS) entry which is preliminary data.</text>
</comment>
<reference evidence="1 2" key="1">
    <citation type="submission" date="2024-09" db="EMBL/GenBank/DDBJ databases">
        <title>Taxonomic and Genotyping Characterization of Leptospira Strains isolated from Multiple Sources in Colombia highlights the importance of intermediate species.</title>
        <authorList>
            <person name="Torres Higuera L."/>
            <person name="Rojas Tapias D."/>
            <person name="Jimenez Velasquez S."/>
            <person name="Renjifo Ibanez C."/>
        </authorList>
    </citation>
    <scope>NUCLEOTIDE SEQUENCE [LARGE SCALE GENOMIC DNA]</scope>
    <source>
        <strain evidence="1 2">Lep080</strain>
    </source>
</reference>
<evidence type="ECO:0000313" key="1">
    <source>
        <dbReference type="EMBL" id="MFB5738689.1"/>
    </source>
</evidence>
<name>A0ABV5BTP6_9LEPT</name>
<evidence type="ECO:0000313" key="2">
    <source>
        <dbReference type="Proteomes" id="UP001580391"/>
    </source>
</evidence>
<dbReference type="RefSeq" id="WP_135701124.1">
    <property type="nucleotide sequence ID" value="NZ_JBHILI010000006.1"/>
</dbReference>
<accession>A0ABV5BTP6</accession>
<protein>
    <recommendedName>
        <fullName evidence="3">Lipoprotein</fullName>
    </recommendedName>
</protein>
<keyword evidence="2" id="KW-1185">Reference proteome</keyword>
<proteinExistence type="predicted"/>
<gene>
    <name evidence="1" type="ORF">ACE5IX_19405</name>
</gene>
<dbReference type="EMBL" id="JBHILJ010000025">
    <property type="protein sequence ID" value="MFB5738689.1"/>
    <property type="molecule type" value="Genomic_DNA"/>
</dbReference>
<dbReference type="Proteomes" id="UP001580391">
    <property type="component" value="Unassembled WGS sequence"/>
</dbReference>
<evidence type="ECO:0008006" key="3">
    <source>
        <dbReference type="Google" id="ProtNLM"/>
    </source>
</evidence>
<organism evidence="1 2">
    <name type="scientific">Leptospira wolffii</name>
    <dbReference type="NCBI Taxonomy" id="409998"/>
    <lineage>
        <taxon>Bacteria</taxon>
        <taxon>Pseudomonadati</taxon>
        <taxon>Spirochaetota</taxon>
        <taxon>Spirochaetia</taxon>
        <taxon>Leptospirales</taxon>
        <taxon>Leptospiraceae</taxon>
        <taxon>Leptospira</taxon>
    </lineage>
</organism>